<organism evidence="1 2">
    <name type="scientific">Pseudomonas syringae pv. japonica str. M301072</name>
    <dbReference type="NCBI Taxonomy" id="629262"/>
    <lineage>
        <taxon>Bacteria</taxon>
        <taxon>Pseudomonadati</taxon>
        <taxon>Pseudomonadota</taxon>
        <taxon>Gammaproteobacteria</taxon>
        <taxon>Pseudomonadales</taxon>
        <taxon>Pseudomonadaceae</taxon>
        <taxon>Pseudomonas</taxon>
        <taxon>Pseudomonas syringae</taxon>
    </lineage>
</organism>
<dbReference type="Proteomes" id="UP000004471">
    <property type="component" value="Unassembled WGS sequence"/>
</dbReference>
<dbReference type="InterPro" id="IPR009906">
    <property type="entry name" value="D-Glu_cyclase"/>
</dbReference>
<gene>
    <name evidence="1" type="ORF">PSYJA_44866</name>
</gene>
<dbReference type="Pfam" id="PF07286">
    <property type="entry name" value="D-Glu_cyclase"/>
    <property type="match status" value="1"/>
</dbReference>
<feature type="non-terminal residue" evidence="1">
    <location>
        <position position="39"/>
    </location>
</feature>
<feature type="non-terminal residue" evidence="1">
    <location>
        <position position="1"/>
    </location>
</feature>
<proteinExistence type="predicted"/>
<dbReference type="HOGENOM" id="CLU_3321866_0_0_6"/>
<evidence type="ECO:0000313" key="2">
    <source>
        <dbReference type="Proteomes" id="UP000004471"/>
    </source>
</evidence>
<dbReference type="SUPFAM" id="SSF160920">
    <property type="entry name" value="PSTPO5379-like"/>
    <property type="match status" value="1"/>
</dbReference>
<dbReference type="InterPro" id="IPR038021">
    <property type="entry name" value="Putative_hydro-lyase"/>
</dbReference>
<dbReference type="EMBL" id="AEAH01004057">
    <property type="protein sequence ID" value="EGH35796.1"/>
    <property type="molecule type" value="Genomic_DNA"/>
</dbReference>
<name>F3G004_PSESX</name>
<evidence type="ECO:0000313" key="1">
    <source>
        <dbReference type="EMBL" id="EGH35796.1"/>
    </source>
</evidence>
<comment type="caution">
    <text evidence="1">The sequence shown here is derived from an EMBL/GenBank/DDBJ whole genome shotgun (WGS) entry which is preliminary data.</text>
</comment>
<dbReference type="AlphaFoldDB" id="F3G004"/>
<accession>F3G004</accession>
<protein>
    <submittedName>
        <fullName evidence="1">Uncharacterized protein</fullName>
    </submittedName>
</protein>
<reference evidence="1 2" key="1">
    <citation type="journal article" date="2011" name="PLoS Pathog.">
        <title>Dynamic evolution of pathogenicity revealed by sequencing and comparative genomics of 19 Pseudomonas syringae isolates.</title>
        <authorList>
            <person name="Baltrus D.A."/>
            <person name="Nishimura M.T."/>
            <person name="Romanchuk A."/>
            <person name="Chang J.H."/>
            <person name="Mukhtar M.S."/>
            <person name="Cherkis K."/>
            <person name="Roach J."/>
            <person name="Grant S.R."/>
            <person name="Jones C.D."/>
            <person name="Dangl J.L."/>
        </authorList>
    </citation>
    <scope>NUCLEOTIDE SEQUENCE [LARGE SCALE GENOMIC DNA]</scope>
    <source>
        <strain evidence="2">M301072PT</strain>
    </source>
</reference>
<sequence length="39" mass="3926">EAARITGRYPGVHGAPVHVGEPGLLGINDLASPDFGDLG</sequence>
<dbReference type="Gene3D" id="3.30.2040.10">
    <property type="entry name" value="PSTPO5379-like domain"/>
    <property type="match status" value="1"/>
</dbReference>